<dbReference type="Pfam" id="PF00395">
    <property type="entry name" value="SLH"/>
    <property type="match status" value="2"/>
</dbReference>
<dbReference type="InterPro" id="IPR001119">
    <property type="entry name" value="SLH_dom"/>
</dbReference>
<accession>A0A3R8QUR4</accession>
<dbReference type="InterPro" id="IPR006311">
    <property type="entry name" value="TAT_signal"/>
</dbReference>
<sequence>MSHRTLPPESDARPLSLSRRTLMAATAAAVPAGAVVLGAAPALADPTVTDGETRVVDVPLADAPLVEADGVQVRDLPEQPGTMVGVTWPSESDAPEVQVRGMDQDGQWTPWEPLETAEDPETGEDAPGTECAWVGVVGALQVRAELDGADVTEQLTAHVITTSPTAEDAVVAQRAGAPQPMSTAAQQDMAATAAATTMANPATPVLGPGAPSYTSRAGWGANEGLVRGTSGSDQLKAVVIHHTAGTNSYSSSQSAELVRGILTYHTQTLGWADIGYNVLVSKYGQIFEGRSGGLHRNITGAHAYGFNTGSFGISVMGNYQSTAAPSAARAAVARLVGWKLLSTFQIKVASTSSWTPGSGTRFPAGKTIALPKMFGHRDVNYTDCPGNALYNQFGSLRTEAQRAIDGGWKEHLWAFQGAGGSSKLGYVVKSAHQTGKYTATVLTKGLILQESGGNASGHATPFAKQWAASWGRPAKADSQDGDRRIQAFQNGVAANEGGRVRFVTPYFRDVSPSRVFFLEITDLAARGITKGWGTPPNAEFRPNEDNLRDAMIAFIYRAKGSPAYTAPKTSPFTDVSPSKPFYKEICWAYDEGISRGWGTGSNRTFRPYEEVKRDAVAAFLYRAAGVNHTSTNSGFSDVPASHVFAKEITWLSKAGIARGWDDGTFRPNAFIKRDQMATFMMRWLKHTGRA</sequence>
<evidence type="ECO:0000259" key="4">
    <source>
        <dbReference type="PROSITE" id="PS51272"/>
    </source>
</evidence>
<evidence type="ECO:0000256" key="3">
    <source>
        <dbReference type="SAM" id="SignalP"/>
    </source>
</evidence>
<dbReference type="InterPro" id="IPR036505">
    <property type="entry name" value="Amidase/PGRP_sf"/>
</dbReference>
<keyword evidence="3" id="KW-0732">Signal</keyword>
<comment type="similarity">
    <text evidence="1">Belongs to the N-acetylmuramoyl-L-alanine amidase 2 family.</text>
</comment>
<dbReference type="CDD" id="cd06583">
    <property type="entry name" value="PGRP"/>
    <property type="match status" value="1"/>
</dbReference>
<dbReference type="Proteomes" id="UP000274327">
    <property type="component" value="Unassembled WGS sequence"/>
</dbReference>
<dbReference type="GO" id="GO:0008745">
    <property type="term" value="F:N-acetylmuramoyl-L-alanine amidase activity"/>
    <property type="evidence" value="ECO:0007669"/>
    <property type="project" value="InterPro"/>
</dbReference>
<dbReference type="Pfam" id="PF01510">
    <property type="entry name" value="Amidase_2"/>
    <property type="match status" value="1"/>
</dbReference>
<proteinExistence type="inferred from homology"/>
<dbReference type="RefSeq" id="WP_126986382.1">
    <property type="nucleotide sequence ID" value="NZ_ML133854.1"/>
</dbReference>
<dbReference type="InterPro" id="IPR015510">
    <property type="entry name" value="PGRP"/>
</dbReference>
<dbReference type="AlphaFoldDB" id="A0A3R8QUR4"/>
<evidence type="ECO:0000256" key="1">
    <source>
        <dbReference type="ARBA" id="ARBA00007553"/>
    </source>
</evidence>
<dbReference type="InterPro" id="IPR006619">
    <property type="entry name" value="PGRP_domain_met/bac"/>
</dbReference>
<dbReference type="GO" id="GO:0009253">
    <property type="term" value="P:peptidoglycan catabolic process"/>
    <property type="evidence" value="ECO:0007669"/>
    <property type="project" value="InterPro"/>
</dbReference>
<dbReference type="PROSITE" id="PS51318">
    <property type="entry name" value="TAT"/>
    <property type="match status" value="1"/>
</dbReference>
<feature type="domain" description="SLH" evidence="4">
    <location>
        <begin position="503"/>
        <end position="567"/>
    </location>
</feature>
<feature type="signal peptide" evidence="3">
    <location>
        <begin position="1"/>
        <end position="44"/>
    </location>
</feature>
<dbReference type="GeneID" id="78120969"/>
<protein>
    <recommendedName>
        <fullName evidence="4">SLH domain-containing protein</fullName>
    </recommendedName>
</protein>
<evidence type="ECO:0000313" key="6">
    <source>
        <dbReference type="Proteomes" id="UP000274327"/>
    </source>
</evidence>
<dbReference type="PANTHER" id="PTHR11022">
    <property type="entry name" value="PEPTIDOGLYCAN RECOGNITION PROTEIN"/>
    <property type="match status" value="1"/>
</dbReference>
<dbReference type="PANTHER" id="PTHR11022:SF41">
    <property type="entry name" value="PEPTIDOGLYCAN-RECOGNITION PROTEIN LC-RELATED"/>
    <property type="match status" value="1"/>
</dbReference>
<name>A0A3R8QUR4_9MICO</name>
<evidence type="ECO:0000313" key="5">
    <source>
        <dbReference type="EMBL" id="RRR19063.1"/>
    </source>
</evidence>
<feature type="domain" description="SLH" evidence="4">
    <location>
        <begin position="631"/>
        <end position="690"/>
    </location>
</feature>
<gene>
    <name evidence="5" type="ORF">DS079_08025</name>
</gene>
<dbReference type="SUPFAM" id="SSF55846">
    <property type="entry name" value="N-acetylmuramoyl-L-alanine amidase-like"/>
    <property type="match status" value="1"/>
</dbReference>
<feature type="chain" id="PRO_5018718500" description="SLH domain-containing protein" evidence="3">
    <location>
        <begin position="45"/>
        <end position="690"/>
    </location>
</feature>
<organism evidence="5 6">
    <name type="scientific">Brachybacterium paraconglomeratum</name>
    <dbReference type="NCBI Taxonomy" id="173362"/>
    <lineage>
        <taxon>Bacteria</taxon>
        <taxon>Bacillati</taxon>
        <taxon>Actinomycetota</taxon>
        <taxon>Actinomycetes</taxon>
        <taxon>Micrococcales</taxon>
        <taxon>Dermabacteraceae</taxon>
        <taxon>Brachybacterium</taxon>
    </lineage>
</organism>
<dbReference type="Gene3D" id="3.40.80.10">
    <property type="entry name" value="Peptidoglycan recognition protein-like"/>
    <property type="match status" value="1"/>
</dbReference>
<evidence type="ECO:0000256" key="2">
    <source>
        <dbReference type="SAM" id="MobiDB-lite"/>
    </source>
</evidence>
<feature type="compositionally biased region" description="Acidic residues" evidence="2">
    <location>
        <begin position="115"/>
        <end position="124"/>
    </location>
</feature>
<dbReference type="SMART" id="SM00701">
    <property type="entry name" value="PGRP"/>
    <property type="match status" value="1"/>
</dbReference>
<dbReference type="InterPro" id="IPR002502">
    <property type="entry name" value="Amidase_domain"/>
</dbReference>
<dbReference type="GO" id="GO:0008270">
    <property type="term" value="F:zinc ion binding"/>
    <property type="evidence" value="ECO:0007669"/>
    <property type="project" value="InterPro"/>
</dbReference>
<comment type="caution">
    <text evidence="5">The sequence shown here is derived from an EMBL/GenBank/DDBJ whole genome shotgun (WGS) entry which is preliminary data.</text>
</comment>
<feature type="domain" description="SLH" evidence="4">
    <location>
        <begin position="568"/>
        <end position="630"/>
    </location>
</feature>
<dbReference type="PROSITE" id="PS51272">
    <property type="entry name" value="SLH"/>
    <property type="match status" value="3"/>
</dbReference>
<reference evidence="5 6" key="1">
    <citation type="submission" date="2018-07" db="EMBL/GenBank/DDBJ databases">
        <title>Brachybacteriurn paraconglorneratum KCTC 9916.</title>
        <authorList>
            <person name="Li Y."/>
        </authorList>
    </citation>
    <scope>NUCLEOTIDE SEQUENCE [LARGE SCALE GENOMIC DNA]</scope>
    <source>
        <strain evidence="5 6">KCTC 9916</strain>
    </source>
</reference>
<keyword evidence="6" id="KW-1185">Reference proteome</keyword>
<feature type="region of interest" description="Disordered" evidence="2">
    <location>
        <begin position="103"/>
        <end position="127"/>
    </location>
</feature>
<dbReference type="EMBL" id="QOCI01000005">
    <property type="protein sequence ID" value="RRR19063.1"/>
    <property type="molecule type" value="Genomic_DNA"/>
</dbReference>